<proteinExistence type="predicted"/>
<dbReference type="NCBIfam" id="TIGR02292">
    <property type="entry name" value="ygfB_yecA"/>
    <property type="match status" value="1"/>
</dbReference>
<name>A0ABT7EPM9_9GAMM</name>
<keyword evidence="2" id="KW-1185">Reference proteome</keyword>
<dbReference type="Proteomes" id="UP001231915">
    <property type="component" value="Unassembled WGS sequence"/>
</dbReference>
<evidence type="ECO:0000313" key="1">
    <source>
        <dbReference type="EMBL" id="MDK2597000.1"/>
    </source>
</evidence>
<sequence length="191" mass="21494">MMDFNYQPAHEALLSQYLEQRPEALNLRALEGFLFAIICSPDGVEPELWLSEVTAADEHISEDVVFALLALHHQISEQVFTQGFSLPFNLSSSWQDKQQWSVGFLHGCQGYLNKLSHCEQLSEELQQALVTSTELLGFFSLGNEQVEAYCQSIEADINVFVEQQYQLAAEIAPAYAELIEQVAVNSGLYDE</sequence>
<gene>
    <name evidence="1" type="ORF">QNM18_18260</name>
</gene>
<evidence type="ECO:0000313" key="2">
    <source>
        <dbReference type="Proteomes" id="UP001231915"/>
    </source>
</evidence>
<dbReference type="InterPro" id="IPR011978">
    <property type="entry name" value="YgfB-like"/>
</dbReference>
<comment type="caution">
    <text evidence="1">The sequence shown here is derived from an EMBL/GenBank/DDBJ whole genome shotgun (WGS) entry which is preliminary data.</text>
</comment>
<accession>A0ABT7EPM9</accession>
<protein>
    <submittedName>
        <fullName evidence="1">UPF0149 family protein</fullName>
    </submittedName>
</protein>
<dbReference type="Gene3D" id="1.20.120.740">
    <property type="entry name" value="YgfB uncharacterised protein family UPF0149, PF03695"/>
    <property type="match status" value="1"/>
</dbReference>
<dbReference type="EMBL" id="JASJUT010000009">
    <property type="protein sequence ID" value="MDK2597000.1"/>
    <property type="molecule type" value="Genomic_DNA"/>
</dbReference>
<organism evidence="1 2">
    <name type="scientific">Pseudoalteromonas obscura</name>
    <dbReference type="NCBI Taxonomy" id="3048491"/>
    <lineage>
        <taxon>Bacteria</taxon>
        <taxon>Pseudomonadati</taxon>
        <taxon>Pseudomonadota</taxon>
        <taxon>Gammaproteobacteria</taxon>
        <taxon>Alteromonadales</taxon>
        <taxon>Pseudoalteromonadaceae</taxon>
        <taxon>Pseudoalteromonas</taxon>
    </lineage>
</organism>
<dbReference type="Pfam" id="PF03695">
    <property type="entry name" value="UPF0149"/>
    <property type="match status" value="1"/>
</dbReference>
<dbReference type="RefSeq" id="WP_284138083.1">
    <property type="nucleotide sequence ID" value="NZ_JASJUT010000009.1"/>
</dbReference>
<dbReference type="InterPro" id="IPR036255">
    <property type="entry name" value="YgfB-like_sf"/>
</dbReference>
<dbReference type="SUPFAM" id="SSF101327">
    <property type="entry name" value="YgfB-like"/>
    <property type="match status" value="1"/>
</dbReference>
<reference evidence="1 2" key="1">
    <citation type="submission" date="2023-05" db="EMBL/GenBank/DDBJ databases">
        <title>Pseudoalteromonas ardens sp. nov., Pseudoalteromonas obscura sp. nov., and Pseudoalteromonas umbrosa sp. nov., isolated from the coral Montipora capitata.</title>
        <authorList>
            <person name="Thomas E.M."/>
            <person name="Smith E.M."/>
            <person name="Papke E."/>
            <person name="Shlafstein M.D."/>
            <person name="Oline D.K."/>
            <person name="Videau P."/>
            <person name="Saw J.H."/>
            <person name="Strangman W.K."/>
            <person name="Ushijima B."/>
        </authorList>
    </citation>
    <scope>NUCLEOTIDE SEQUENCE [LARGE SCALE GENOMIC DNA]</scope>
    <source>
        <strain evidence="1 2">P94</strain>
    </source>
</reference>